<dbReference type="SUPFAM" id="SSF75217">
    <property type="entry name" value="alpha/beta knot"/>
    <property type="match status" value="1"/>
</dbReference>
<dbReference type="GO" id="GO:0032259">
    <property type="term" value="P:methylation"/>
    <property type="evidence" value="ECO:0007669"/>
    <property type="project" value="UniProtKB-KW"/>
</dbReference>
<dbReference type="Proteomes" id="UP000644699">
    <property type="component" value="Unassembled WGS sequence"/>
</dbReference>
<dbReference type="GO" id="GO:0008173">
    <property type="term" value="F:RNA methyltransferase activity"/>
    <property type="evidence" value="ECO:0007669"/>
    <property type="project" value="InterPro"/>
</dbReference>
<sequence length="276" mass="28850">MAELLRISDPNDPRVAVFRDIRERDLVRDGGFIAEGTVVVDGLVRSRFFRPERLLVLENRVAGLADLLAALPPDVPVLVAGRNVIDAVAGFPMHRGVLAHGVARVARPGAEDLATRLAGLAETGGIVVVAVGIANHDNIGAIFRNAAAFGAGLAILDETSCDPLYRKALRVSAGAVLHLPFLRAEPLAALAALTQAGFSAFALSPSGDPDLAALDRAGPAALFLGTEGEGLPLELMAAMRRLRIDMVPGFDSLNVATSAAIALQRLYSARRTGTSA</sequence>
<dbReference type="EMBL" id="BMIQ01000001">
    <property type="protein sequence ID" value="GGD94201.1"/>
    <property type="molecule type" value="Genomic_DNA"/>
</dbReference>
<protein>
    <submittedName>
        <fullName evidence="4">RNA methyltransferase</fullName>
    </submittedName>
</protein>
<evidence type="ECO:0000259" key="3">
    <source>
        <dbReference type="Pfam" id="PF00588"/>
    </source>
</evidence>
<keyword evidence="5" id="KW-1185">Reference proteome</keyword>
<dbReference type="PANTHER" id="PTHR43191:SF12">
    <property type="entry name" value="RRNA METHYLASE"/>
    <property type="match status" value="1"/>
</dbReference>
<dbReference type="GO" id="GO:0006396">
    <property type="term" value="P:RNA processing"/>
    <property type="evidence" value="ECO:0007669"/>
    <property type="project" value="InterPro"/>
</dbReference>
<organism evidence="4 5">
    <name type="scientific">Aureimonas endophytica</name>
    <dbReference type="NCBI Taxonomy" id="2027858"/>
    <lineage>
        <taxon>Bacteria</taxon>
        <taxon>Pseudomonadati</taxon>
        <taxon>Pseudomonadota</taxon>
        <taxon>Alphaproteobacteria</taxon>
        <taxon>Hyphomicrobiales</taxon>
        <taxon>Aurantimonadaceae</taxon>
        <taxon>Aureimonas</taxon>
    </lineage>
</organism>
<feature type="domain" description="tRNA/rRNA methyltransferase SpoU type" evidence="3">
    <location>
        <begin position="126"/>
        <end position="263"/>
    </location>
</feature>
<dbReference type="InterPro" id="IPR029064">
    <property type="entry name" value="Ribosomal_eL30-like_sf"/>
</dbReference>
<dbReference type="InterPro" id="IPR051259">
    <property type="entry name" value="rRNA_Methyltransferase"/>
</dbReference>
<proteinExistence type="predicted"/>
<dbReference type="CDD" id="cd18095">
    <property type="entry name" value="SpoU-like_rRNA-MTase"/>
    <property type="match status" value="1"/>
</dbReference>
<evidence type="ECO:0000256" key="1">
    <source>
        <dbReference type="ARBA" id="ARBA00022603"/>
    </source>
</evidence>
<dbReference type="InterPro" id="IPR001537">
    <property type="entry name" value="SpoU_MeTrfase"/>
</dbReference>
<dbReference type="InterPro" id="IPR029026">
    <property type="entry name" value="tRNA_m1G_MTases_N"/>
</dbReference>
<dbReference type="RefSeq" id="WP_244639300.1">
    <property type="nucleotide sequence ID" value="NZ_BMIQ01000001.1"/>
</dbReference>
<keyword evidence="2" id="KW-0808">Transferase</keyword>
<gene>
    <name evidence="4" type="ORF">GCM10011390_11160</name>
</gene>
<evidence type="ECO:0000313" key="5">
    <source>
        <dbReference type="Proteomes" id="UP000644699"/>
    </source>
</evidence>
<dbReference type="Gene3D" id="3.40.1280.10">
    <property type="match status" value="1"/>
</dbReference>
<dbReference type="InterPro" id="IPR029028">
    <property type="entry name" value="Alpha/beta_knot_MTases"/>
</dbReference>
<dbReference type="AlphaFoldDB" id="A0A917E1X2"/>
<keyword evidence="1 4" id="KW-0489">Methyltransferase</keyword>
<comment type="caution">
    <text evidence="4">The sequence shown here is derived from an EMBL/GenBank/DDBJ whole genome shotgun (WGS) entry which is preliminary data.</text>
</comment>
<dbReference type="Pfam" id="PF00588">
    <property type="entry name" value="SpoU_methylase"/>
    <property type="match status" value="1"/>
</dbReference>
<name>A0A917E1X2_9HYPH</name>
<dbReference type="SUPFAM" id="SSF55315">
    <property type="entry name" value="L30e-like"/>
    <property type="match status" value="1"/>
</dbReference>
<evidence type="ECO:0000256" key="2">
    <source>
        <dbReference type="ARBA" id="ARBA00022679"/>
    </source>
</evidence>
<evidence type="ECO:0000313" key="4">
    <source>
        <dbReference type="EMBL" id="GGD94201.1"/>
    </source>
</evidence>
<dbReference type="PANTHER" id="PTHR43191">
    <property type="entry name" value="RRNA METHYLTRANSFERASE 3"/>
    <property type="match status" value="1"/>
</dbReference>
<reference evidence="4" key="2">
    <citation type="submission" date="2020-09" db="EMBL/GenBank/DDBJ databases">
        <authorList>
            <person name="Sun Q."/>
            <person name="Zhou Y."/>
        </authorList>
    </citation>
    <scope>NUCLEOTIDE SEQUENCE</scope>
    <source>
        <strain evidence="4">CGMCC 1.15367</strain>
    </source>
</reference>
<accession>A0A917E1X2</accession>
<reference evidence="4" key="1">
    <citation type="journal article" date="2014" name="Int. J. Syst. Evol. Microbiol.">
        <title>Complete genome sequence of Corynebacterium casei LMG S-19264T (=DSM 44701T), isolated from a smear-ripened cheese.</title>
        <authorList>
            <consortium name="US DOE Joint Genome Institute (JGI-PGF)"/>
            <person name="Walter F."/>
            <person name="Albersmeier A."/>
            <person name="Kalinowski J."/>
            <person name="Ruckert C."/>
        </authorList>
    </citation>
    <scope>NUCLEOTIDE SEQUENCE</scope>
    <source>
        <strain evidence="4">CGMCC 1.15367</strain>
    </source>
</reference>
<dbReference type="GO" id="GO:0003723">
    <property type="term" value="F:RNA binding"/>
    <property type="evidence" value="ECO:0007669"/>
    <property type="project" value="InterPro"/>
</dbReference>